<proteinExistence type="predicted"/>
<evidence type="ECO:0000256" key="1">
    <source>
        <dbReference type="SAM" id="Phobius"/>
    </source>
</evidence>
<reference evidence="2" key="1">
    <citation type="submission" date="2023-08" db="EMBL/GenBank/DDBJ databases">
        <title>A de novo genome assembly of Solanum verrucosum Schlechtendal, a Mexican diploid species geographically isolated from the other diploid A-genome species in potato relatives.</title>
        <authorList>
            <person name="Hosaka K."/>
        </authorList>
    </citation>
    <scope>NUCLEOTIDE SEQUENCE</scope>
    <source>
        <tissue evidence="2">Young leaves</tissue>
    </source>
</reference>
<keyword evidence="1" id="KW-0812">Transmembrane</keyword>
<protein>
    <submittedName>
        <fullName evidence="2">Uncharacterized protein</fullName>
    </submittedName>
</protein>
<evidence type="ECO:0000313" key="2">
    <source>
        <dbReference type="EMBL" id="WMV51401.1"/>
    </source>
</evidence>
<dbReference type="AlphaFoldDB" id="A0AAF0UUL6"/>
<accession>A0AAF0UUL6</accession>
<name>A0AAF0UUL6_SOLVR</name>
<keyword evidence="1" id="KW-1133">Transmembrane helix</keyword>
<feature type="transmembrane region" description="Helical" evidence="1">
    <location>
        <begin position="25"/>
        <end position="48"/>
    </location>
</feature>
<organism evidence="2 3">
    <name type="scientific">Solanum verrucosum</name>
    <dbReference type="NCBI Taxonomy" id="315347"/>
    <lineage>
        <taxon>Eukaryota</taxon>
        <taxon>Viridiplantae</taxon>
        <taxon>Streptophyta</taxon>
        <taxon>Embryophyta</taxon>
        <taxon>Tracheophyta</taxon>
        <taxon>Spermatophyta</taxon>
        <taxon>Magnoliopsida</taxon>
        <taxon>eudicotyledons</taxon>
        <taxon>Gunneridae</taxon>
        <taxon>Pentapetalae</taxon>
        <taxon>asterids</taxon>
        <taxon>lamiids</taxon>
        <taxon>Solanales</taxon>
        <taxon>Solanaceae</taxon>
        <taxon>Solanoideae</taxon>
        <taxon>Solaneae</taxon>
        <taxon>Solanum</taxon>
    </lineage>
</organism>
<keyword evidence="1" id="KW-0472">Membrane</keyword>
<evidence type="ECO:0000313" key="3">
    <source>
        <dbReference type="Proteomes" id="UP001234989"/>
    </source>
</evidence>
<sequence length="116" mass="13784">MMTLETDFYLVPKTSFGRFVRIYRFVLYIFVISGGVQMIVYLTCLTTLRIVSFMEKLQLTQLHVHGWLNQMGFIWDTMRKQVELFRRTRLMIGVISNKLEVSLLVKKLKCNIHLSF</sequence>
<dbReference type="Proteomes" id="UP001234989">
    <property type="component" value="Chromosome 10"/>
</dbReference>
<keyword evidence="3" id="KW-1185">Reference proteome</keyword>
<gene>
    <name evidence="2" type="ORF">MTR67_044786</name>
</gene>
<dbReference type="EMBL" id="CP133621">
    <property type="protein sequence ID" value="WMV51401.1"/>
    <property type="molecule type" value="Genomic_DNA"/>
</dbReference>